<evidence type="ECO:0000256" key="1">
    <source>
        <dbReference type="SAM" id="MobiDB-lite"/>
    </source>
</evidence>
<reference evidence="2" key="1">
    <citation type="submission" date="2020-04" db="EMBL/GenBank/DDBJ databases">
        <authorList>
            <person name="Alioto T."/>
            <person name="Alioto T."/>
            <person name="Gomez Garrido J."/>
        </authorList>
    </citation>
    <scope>NUCLEOTIDE SEQUENCE</scope>
    <source>
        <strain evidence="2">A484AB</strain>
    </source>
</reference>
<keyword evidence="3" id="KW-1185">Reference proteome</keyword>
<dbReference type="OrthoDB" id="441285at2759"/>
<dbReference type="AlphaFoldDB" id="A0A6S7KN97"/>
<dbReference type="EMBL" id="CACRXK020015521">
    <property type="protein sequence ID" value="CAB4028502.1"/>
    <property type="molecule type" value="Genomic_DNA"/>
</dbReference>
<dbReference type="GO" id="GO:0006508">
    <property type="term" value="P:proteolysis"/>
    <property type="evidence" value="ECO:0007669"/>
    <property type="project" value="InterPro"/>
</dbReference>
<dbReference type="Proteomes" id="UP001152795">
    <property type="component" value="Unassembled WGS sequence"/>
</dbReference>
<proteinExistence type="predicted"/>
<dbReference type="GO" id="GO:0004190">
    <property type="term" value="F:aspartic-type endopeptidase activity"/>
    <property type="evidence" value="ECO:0007669"/>
    <property type="project" value="InterPro"/>
</dbReference>
<gene>
    <name evidence="2" type="ORF">PACLA_8A074331</name>
</gene>
<accession>A0A6S7KN97</accession>
<organism evidence="2 3">
    <name type="scientific">Paramuricea clavata</name>
    <name type="common">Red gorgonian</name>
    <name type="synonym">Violescent sea-whip</name>
    <dbReference type="NCBI Taxonomy" id="317549"/>
    <lineage>
        <taxon>Eukaryota</taxon>
        <taxon>Metazoa</taxon>
        <taxon>Cnidaria</taxon>
        <taxon>Anthozoa</taxon>
        <taxon>Octocorallia</taxon>
        <taxon>Malacalcyonacea</taxon>
        <taxon>Plexauridae</taxon>
        <taxon>Paramuricea</taxon>
    </lineage>
</organism>
<dbReference type="Gene3D" id="2.40.70.10">
    <property type="entry name" value="Acid Proteases"/>
    <property type="match status" value="1"/>
</dbReference>
<feature type="compositionally biased region" description="Basic and acidic residues" evidence="1">
    <location>
        <begin position="344"/>
        <end position="356"/>
    </location>
</feature>
<dbReference type="CDD" id="cd00303">
    <property type="entry name" value="retropepsin_like"/>
    <property type="match status" value="1"/>
</dbReference>
<evidence type="ECO:0000313" key="2">
    <source>
        <dbReference type="EMBL" id="CAB4028502.1"/>
    </source>
</evidence>
<dbReference type="SUPFAM" id="SSF50630">
    <property type="entry name" value="Acid proteases"/>
    <property type="match status" value="1"/>
</dbReference>
<feature type="region of interest" description="Disordered" evidence="1">
    <location>
        <begin position="344"/>
        <end position="364"/>
    </location>
</feature>
<protein>
    <submittedName>
        <fullName evidence="2">Retrovirus-related Pol poly from transposon opus</fullName>
    </submittedName>
</protein>
<comment type="caution">
    <text evidence="2">The sequence shown here is derived from an EMBL/GenBank/DDBJ whole genome shotgun (WGS) entry which is preliminary data.</text>
</comment>
<dbReference type="InterPro" id="IPR001969">
    <property type="entry name" value="Aspartic_peptidase_AS"/>
</dbReference>
<evidence type="ECO:0000313" key="3">
    <source>
        <dbReference type="Proteomes" id="UP001152795"/>
    </source>
</evidence>
<dbReference type="PROSITE" id="PS00141">
    <property type="entry name" value="ASP_PROTEASE"/>
    <property type="match status" value="1"/>
</dbReference>
<sequence>MEITAAEKIEIEKSIILTIIKGKESLESLTVAQLAEEYSTRYKCAIACYKAEFVCVEAFLKYACGVNIIDEKVCLSTSSTNIASSSEKATGETSSSVHLVSKPQFSPFFGFSDGDKNKGVAYNVWRFEVESVIKGAFYPDEVILEQIRRSLQGEAKAKIVGFGSETSCESILGKLDQFYSDVGAATGDELLAEAYQMKQGENEEVAAFASRLDSCLRWAKRRGTEILPDDESVERQLRMLFWGGIKESIKDKARYKKDNCKTFAELITAARYGEKELGSNHSSRKFARANQAIYQEPGQKSPPQPHNDGDKKEWIAEICTAMAKEVREVLKDQAKPTDARNVETHHYAKKDRRETNEDLCQGATRGSKREYKCPHLEKSAYVLKELIGDATEAVAFINGHACLALLDTGSQVTSIAKLFYDRHLFNQPIEPIENIVRVVGAGGQEVPFLGYVTIHVSFPETDVGIRGTLTTLALVVPNNSYNQRVPVIIGTNLVKQCRNACQQIAGQNFLQTAKVSSAWKRVYHFVQSQDRFLQRQDSFGAKVKSTSRHPTTIAAHETKILMGLANSCPGSLTQVVVETSMGSDQVAGIVVTPGLVTVGPHKSSCRVPVEITNNSDHTVVIPAKAVLASLKIAKDVITPTATENTATVLYQLQSGKKRVLATITCIRRRWEPKGHNCRQGLLGNGQTERFNRTLLGMLGTLNGGRERTCGSRISHSDYIKRN</sequence>
<dbReference type="InterPro" id="IPR021109">
    <property type="entry name" value="Peptidase_aspartic_dom_sf"/>
</dbReference>
<feature type="non-terminal residue" evidence="2">
    <location>
        <position position="1"/>
    </location>
</feature>
<name>A0A6S7KN97_PARCT</name>